<feature type="region of interest" description="Disordered" evidence="1">
    <location>
        <begin position="165"/>
        <end position="196"/>
    </location>
</feature>
<feature type="compositionally biased region" description="Low complexity" evidence="1">
    <location>
        <begin position="172"/>
        <end position="196"/>
    </location>
</feature>
<name>A0AAV7GBN2_DENCH</name>
<proteinExistence type="predicted"/>
<gene>
    <name evidence="2" type="ORF">IEQ34_018175</name>
</gene>
<comment type="caution">
    <text evidence="2">The sequence shown here is derived from an EMBL/GenBank/DDBJ whole genome shotgun (WGS) entry which is preliminary data.</text>
</comment>
<evidence type="ECO:0000313" key="2">
    <source>
        <dbReference type="EMBL" id="KAH0453851.1"/>
    </source>
</evidence>
<sequence length="268" mass="26919">MIQPNDQKGWRKSSEFANKSCIGHAGLSILSSICAFRLALSEHPLCTINSSCVTTPAATASSCNASDPPTTATNAPAACSAALSVAFPVIALTKSATAPSTPTTASLPPSTLHNNSTVASARSKSPLSTQYISPILLTTASAAPAITALPLFSFAKQRENNPRIPALTARESPFSTSATSPSITPSAAPTASRASAVRIPSTNAAAPIRASAELSNLIIPASIATLSGLAATIALSLSVTPTAANASMAPTAKSRSAPNAISAIAERV</sequence>
<protein>
    <submittedName>
        <fullName evidence="2">Uncharacterized protein</fullName>
    </submittedName>
</protein>
<evidence type="ECO:0000313" key="3">
    <source>
        <dbReference type="Proteomes" id="UP000775213"/>
    </source>
</evidence>
<organism evidence="2 3">
    <name type="scientific">Dendrobium chrysotoxum</name>
    <name type="common">Orchid</name>
    <dbReference type="NCBI Taxonomy" id="161865"/>
    <lineage>
        <taxon>Eukaryota</taxon>
        <taxon>Viridiplantae</taxon>
        <taxon>Streptophyta</taxon>
        <taxon>Embryophyta</taxon>
        <taxon>Tracheophyta</taxon>
        <taxon>Spermatophyta</taxon>
        <taxon>Magnoliopsida</taxon>
        <taxon>Liliopsida</taxon>
        <taxon>Asparagales</taxon>
        <taxon>Orchidaceae</taxon>
        <taxon>Epidendroideae</taxon>
        <taxon>Malaxideae</taxon>
        <taxon>Dendrobiinae</taxon>
        <taxon>Dendrobium</taxon>
    </lineage>
</organism>
<dbReference type="EMBL" id="JAGFBR010000016">
    <property type="protein sequence ID" value="KAH0453851.1"/>
    <property type="molecule type" value="Genomic_DNA"/>
</dbReference>
<feature type="compositionally biased region" description="Polar residues" evidence="1">
    <location>
        <begin position="113"/>
        <end position="123"/>
    </location>
</feature>
<keyword evidence="3" id="KW-1185">Reference proteome</keyword>
<dbReference type="AlphaFoldDB" id="A0AAV7GBN2"/>
<dbReference type="Proteomes" id="UP000775213">
    <property type="component" value="Unassembled WGS sequence"/>
</dbReference>
<feature type="region of interest" description="Disordered" evidence="1">
    <location>
        <begin position="98"/>
        <end position="123"/>
    </location>
</feature>
<accession>A0AAV7GBN2</accession>
<reference evidence="2 3" key="1">
    <citation type="journal article" date="2021" name="Hortic Res">
        <title>Chromosome-scale assembly of the Dendrobium chrysotoxum genome enhances the understanding of orchid evolution.</title>
        <authorList>
            <person name="Zhang Y."/>
            <person name="Zhang G.Q."/>
            <person name="Zhang D."/>
            <person name="Liu X.D."/>
            <person name="Xu X.Y."/>
            <person name="Sun W.H."/>
            <person name="Yu X."/>
            <person name="Zhu X."/>
            <person name="Wang Z.W."/>
            <person name="Zhao X."/>
            <person name="Zhong W.Y."/>
            <person name="Chen H."/>
            <person name="Yin W.L."/>
            <person name="Huang T."/>
            <person name="Niu S.C."/>
            <person name="Liu Z.J."/>
        </authorList>
    </citation>
    <scope>NUCLEOTIDE SEQUENCE [LARGE SCALE GENOMIC DNA]</scope>
    <source>
        <strain evidence="2">Lindl</strain>
    </source>
</reference>
<feature type="compositionally biased region" description="Low complexity" evidence="1">
    <location>
        <begin position="98"/>
        <end position="112"/>
    </location>
</feature>
<evidence type="ECO:0000256" key="1">
    <source>
        <dbReference type="SAM" id="MobiDB-lite"/>
    </source>
</evidence>